<name>A0A6A6DQY6_9PEZI</name>
<dbReference type="InterPro" id="IPR006620">
    <property type="entry name" value="Pro_4_hyd_alph"/>
</dbReference>
<evidence type="ECO:0000313" key="8">
    <source>
        <dbReference type="Proteomes" id="UP000800200"/>
    </source>
</evidence>
<comment type="cofactor">
    <cofactor evidence="1">
        <name>L-ascorbate</name>
        <dbReference type="ChEBI" id="CHEBI:38290"/>
    </cofactor>
</comment>
<proteinExistence type="predicted"/>
<evidence type="ECO:0000313" key="7">
    <source>
        <dbReference type="EMBL" id="KAF2182037.1"/>
    </source>
</evidence>
<keyword evidence="5" id="KW-0408">Iron</keyword>
<dbReference type="InterPro" id="IPR045054">
    <property type="entry name" value="P4HA-like"/>
</dbReference>
<evidence type="ECO:0000259" key="6">
    <source>
        <dbReference type="SMART" id="SM00702"/>
    </source>
</evidence>
<gene>
    <name evidence="7" type="ORF">K469DRAFT_713118</name>
</gene>
<dbReference type="GO" id="GO:0005506">
    <property type="term" value="F:iron ion binding"/>
    <property type="evidence" value="ECO:0007669"/>
    <property type="project" value="InterPro"/>
</dbReference>
<keyword evidence="2" id="KW-0479">Metal-binding</keyword>
<dbReference type="PANTHER" id="PTHR10869:SF246">
    <property type="entry name" value="TRANSMEMBRANE PROLYL 4-HYDROXYLASE"/>
    <property type="match status" value="1"/>
</dbReference>
<dbReference type="GO" id="GO:0005783">
    <property type="term" value="C:endoplasmic reticulum"/>
    <property type="evidence" value="ECO:0007669"/>
    <property type="project" value="TreeGrafter"/>
</dbReference>
<dbReference type="EMBL" id="ML994650">
    <property type="protein sequence ID" value="KAF2182037.1"/>
    <property type="molecule type" value="Genomic_DNA"/>
</dbReference>
<protein>
    <recommendedName>
        <fullName evidence="6">Prolyl 4-hydroxylase alpha subunit domain-containing protein</fullName>
    </recommendedName>
</protein>
<dbReference type="AlphaFoldDB" id="A0A6A6DQY6"/>
<sequence>MVYTGTFSLPEDFLDGPAPNLTKSPIDFEKEGLPEYEGLWAVVLDGVLSEVECEMLVAAAEATTGAKWERAMVNIGGGKQALYEDTRNCGRIIWDSHDIVAKLWARIEAAVPEVHRLENRPNVTGNGPVKRKEVWQMTRLNERMRFLKYTGGEYFRAHCDGTYKTPDGTERSYFTLHLYLNDVDGKPGQEPLKGGATTFHSYNMRERIDVVPKVGRILLFQHRFLLHSGDDVVKGTKLTMRTDLMYAKEA</sequence>
<dbReference type="InterPro" id="IPR044862">
    <property type="entry name" value="Pro_4_hyd_alph_FE2OG_OXY"/>
</dbReference>
<keyword evidence="4" id="KW-0560">Oxidoreductase</keyword>
<keyword evidence="3" id="KW-0223">Dioxygenase</keyword>
<accession>A0A6A6DQY6</accession>
<evidence type="ECO:0000256" key="5">
    <source>
        <dbReference type="ARBA" id="ARBA00023004"/>
    </source>
</evidence>
<dbReference type="Proteomes" id="UP000800200">
    <property type="component" value="Unassembled WGS sequence"/>
</dbReference>
<evidence type="ECO:0000256" key="1">
    <source>
        <dbReference type="ARBA" id="ARBA00001961"/>
    </source>
</evidence>
<dbReference type="GO" id="GO:0031418">
    <property type="term" value="F:L-ascorbic acid binding"/>
    <property type="evidence" value="ECO:0007669"/>
    <property type="project" value="InterPro"/>
</dbReference>
<dbReference type="OrthoDB" id="69177at2759"/>
<dbReference type="SMART" id="SM00702">
    <property type="entry name" value="P4Hc"/>
    <property type="match status" value="1"/>
</dbReference>
<keyword evidence="8" id="KW-1185">Reference proteome</keyword>
<organism evidence="7 8">
    <name type="scientific">Zopfia rhizophila CBS 207.26</name>
    <dbReference type="NCBI Taxonomy" id="1314779"/>
    <lineage>
        <taxon>Eukaryota</taxon>
        <taxon>Fungi</taxon>
        <taxon>Dikarya</taxon>
        <taxon>Ascomycota</taxon>
        <taxon>Pezizomycotina</taxon>
        <taxon>Dothideomycetes</taxon>
        <taxon>Dothideomycetes incertae sedis</taxon>
        <taxon>Zopfiaceae</taxon>
        <taxon>Zopfia</taxon>
    </lineage>
</organism>
<evidence type="ECO:0000256" key="3">
    <source>
        <dbReference type="ARBA" id="ARBA00022964"/>
    </source>
</evidence>
<feature type="domain" description="Prolyl 4-hydroxylase alpha subunit" evidence="6">
    <location>
        <begin position="39"/>
        <end position="245"/>
    </location>
</feature>
<evidence type="ECO:0000256" key="2">
    <source>
        <dbReference type="ARBA" id="ARBA00022723"/>
    </source>
</evidence>
<dbReference type="PANTHER" id="PTHR10869">
    <property type="entry name" value="PROLYL 4-HYDROXYLASE ALPHA SUBUNIT"/>
    <property type="match status" value="1"/>
</dbReference>
<reference evidence="7" key="1">
    <citation type="journal article" date="2020" name="Stud. Mycol.">
        <title>101 Dothideomycetes genomes: a test case for predicting lifestyles and emergence of pathogens.</title>
        <authorList>
            <person name="Haridas S."/>
            <person name="Albert R."/>
            <person name="Binder M."/>
            <person name="Bloem J."/>
            <person name="Labutti K."/>
            <person name="Salamov A."/>
            <person name="Andreopoulos B."/>
            <person name="Baker S."/>
            <person name="Barry K."/>
            <person name="Bills G."/>
            <person name="Bluhm B."/>
            <person name="Cannon C."/>
            <person name="Castanera R."/>
            <person name="Culley D."/>
            <person name="Daum C."/>
            <person name="Ezra D."/>
            <person name="Gonzalez J."/>
            <person name="Henrissat B."/>
            <person name="Kuo A."/>
            <person name="Liang C."/>
            <person name="Lipzen A."/>
            <person name="Lutzoni F."/>
            <person name="Magnuson J."/>
            <person name="Mondo S."/>
            <person name="Nolan M."/>
            <person name="Ohm R."/>
            <person name="Pangilinan J."/>
            <person name="Park H.-J."/>
            <person name="Ramirez L."/>
            <person name="Alfaro M."/>
            <person name="Sun H."/>
            <person name="Tritt A."/>
            <person name="Yoshinaga Y."/>
            <person name="Zwiers L.-H."/>
            <person name="Turgeon B."/>
            <person name="Goodwin S."/>
            <person name="Spatafora J."/>
            <person name="Crous P."/>
            <person name="Grigoriev I."/>
        </authorList>
    </citation>
    <scope>NUCLEOTIDE SEQUENCE</scope>
    <source>
        <strain evidence="7">CBS 207.26</strain>
    </source>
</reference>
<dbReference type="GO" id="GO:0004656">
    <property type="term" value="F:procollagen-proline 4-dioxygenase activity"/>
    <property type="evidence" value="ECO:0007669"/>
    <property type="project" value="TreeGrafter"/>
</dbReference>
<evidence type="ECO:0000256" key="4">
    <source>
        <dbReference type="ARBA" id="ARBA00023002"/>
    </source>
</evidence>
<dbReference type="Gene3D" id="2.60.120.620">
    <property type="entry name" value="q2cbj1_9rhob like domain"/>
    <property type="match status" value="1"/>
</dbReference>
<dbReference type="Pfam" id="PF13640">
    <property type="entry name" value="2OG-FeII_Oxy_3"/>
    <property type="match status" value="1"/>
</dbReference>